<reference evidence="2" key="2">
    <citation type="journal article" date="2005" name="Curr. Biol.">
        <title>Remodelling of the homeobox gene complement in the tunicate Oikopleura dioica.</title>
        <authorList>
            <person name="Edvardsen R.B."/>
            <person name="Seo H.C."/>
            <person name="Jensen M.F."/>
            <person name="Mialon A."/>
            <person name="Mikhaleva J."/>
            <person name="Bjordal M."/>
            <person name="Cartry J."/>
            <person name="Reinhardt R."/>
            <person name="Weissenbach J."/>
            <person name="Wincker P."/>
            <person name="Chourrout D."/>
        </authorList>
    </citation>
    <scope>NUCLEOTIDE SEQUENCE</scope>
</reference>
<gene>
    <name evidence="2" type="ORF">008-17</name>
</gene>
<dbReference type="EMBL" id="AY613856">
    <property type="protein sequence ID" value="AAT47859.1"/>
    <property type="molecule type" value="Genomic_DNA"/>
</dbReference>
<organism evidence="2">
    <name type="scientific">Oikopleura dioica</name>
    <name type="common">Tunicate</name>
    <dbReference type="NCBI Taxonomy" id="34765"/>
    <lineage>
        <taxon>Eukaryota</taxon>
        <taxon>Metazoa</taxon>
        <taxon>Chordata</taxon>
        <taxon>Tunicata</taxon>
        <taxon>Appendicularia</taxon>
        <taxon>Copelata</taxon>
        <taxon>Oikopleuridae</taxon>
        <taxon>Oikopleura</taxon>
    </lineage>
</organism>
<evidence type="ECO:0000256" key="1">
    <source>
        <dbReference type="SAM" id="MobiDB-lite"/>
    </source>
</evidence>
<protein>
    <submittedName>
        <fullName evidence="2">Uncharacterized protein</fullName>
    </submittedName>
</protein>
<feature type="region of interest" description="Disordered" evidence="1">
    <location>
        <begin position="212"/>
        <end position="254"/>
    </location>
</feature>
<accession>Q66S40</accession>
<dbReference type="AlphaFoldDB" id="Q66S40"/>
<reference evidence="2" key="1">
    <citation type="journal article" date="2004" name="Nature">
        <title>Hox cluster disintegration with persistent anteroposterior order of expression in Oikopleura dioica.</title>
        <authorList>
            <person name="Seo H.C."/>
            <person name="Edvardsen R.B."/>
            <person name="Maeland A.D."/>
            <person name="Bjordal M."/>
            <person name="Jensen M.F."/>
            <person name="Hansen A."/>
            <person name="Flaat M."/>
            <person name="Weissenbach J."/>
            <person name="Lehrach H."/>
            <person name="Wincker P."/>
            <person name="Reinhardt R."/>
            <person name="Chourrout D."/>
        </authorList>
    </citation>
    <scope>NUCLEOTIDE SEQUENCE</scope>
</reference>
<sequence>MNFELTNNMWSPHCGLQVGKITAARNRLVPLPIIWSSNNNTYVRDVNPLGDFRLELKGGGGEARRIPEAEDPFASLRFRFFGWKFAEGEFFRRVLRIVFSKNFGGWRFLTMIYGCFSEISGRARPKQLRRNRCKWRQVPKRAPSTRDVLPSHDNQPRRYQQLCRQCFSRSFSRRLFANRQSKAHRKWTIPCRDPEILLSERLEDATDQRKAFLSGGQPLSPSDPHSTISIDQLNQKKHGQQSRPWSRDPLPKKP</sequence>
<feature type="compositionally biased region" description="Polar residues" evidence="1">
    <location>
        <begin position="217"/>
        <end position="233"/>
    </location>
</feature>
<proteinExistence type="predicted"/>
<name>Q66S40_OIKDI</name>
<evidence type="ECO:0000313" key="2">
    <source>
        <dbReference type="EMBL" id="AAT47859.1"/>
    </source>
</evidence>
<feature type="compositionally biased region" description="Basic and acidic residues" evidence="1">
    <location>
        <begin position="245"/>
        <end position="254"/>
    </location>
</feature>